<comment type="caution">
    <text evidence="11">The sequence shown here is derived from an EMBL/GenBank/DDBJ whole genome shotgun (WGS) entry which is preliminary data.</text>
</comment>
<accession>A0ABU1G1I6</accession>
<dbReference type="InterPro" id="IPR054712">
    <property type="entry name" value="Cas3-like_dom"/>
</dbReference>
<dbReference type="InterPro" id="IPR048824">
    <property type="entry name" value="Cas3-like_C"/>
</dbReference>
<dbReference type="InterPro" id="IPR038257">
    <property type="entry name" value="CRISPR-assoc_Cas3_HD_sf"/>
</dbReference>
<dbReference type="InterPro" id="IPR027417">
    <property type="entry name" value="P-loop_NTPase"/>
</dbReference>
<organism evidence="11 12">
    <name type="scientific">Halomonas koreensis</name>
    <dbReference type="NCBI Taxonomy" id="245385"/>
    <lineage>
        <taxon>Bacteria</taxon>
        <taxon>Pseudomonadati</taxon>
        <taxon>Pseudomonadota</taxon>
        <taxon>Gammaproteobacteria</taxon>
        <taxon>Oceanospirillales</taxon>
        <taxon>Halomonadaceae</taxon>
        <taxon>Halomonas</taxon>
    </lineage>
</organism>
<dbReference type="EMBL" id="JARWAK010000006">
    <property type="protein sequence ID" value="MDR5866780.1"/>
    <property type="molecule type" value="Genomic_DNA"/>
</dbReference>
<dbReference type="Pfam" id="PF21384">
    <property type="entry name" value="Cas3_I-F_Cas2"/>
    <property type="match status" value="1"/>
</dbReference>
<keyword evidence="4" id="KW-0547">Nucleotide-binding</keyword>
<dbReference type="InterPro" id="IPR013395">
    <property type="entry name" value="CRISPR-assoc_Cas3_yers"/>
</dbReference>
<protein>
    <submittedName>
        <fullName evidence="11">Type I-F CRISPR-associated helicase Cas3f</fullName>
    </submittedName>
</protein>
<gene>
    <name evidence="11" type="primary">cas3f</name>
    <name evidence="11" type="ORF">QC818_08295</name>
</gene>
<dbReference type="Gene3D" id="1.10.3210.30">
    <property type="match status" value="1"/>
</dbReference>
<dbReference type="InterPro" id="IPR006483">
    <property type="entry name" value="CRISPR-assoc_Cas3_HD"/>
</dbReference>
<dbReference type="InterPro" id="IPR048823">
    <property type="entry name" value="Cas3_I-F_Cas2"/>
</dbReference>
<reference evidence="11 12" key="1">
    <citation type="submission" date="2023-04" db="EMBL/GenBank/DDBJ databases">
        <title>A long-awaited taxogenomic arrangement of the family Halomonadaceae.</title>
        <authorList>
            <person name="De La Haba R."/>
            <person name="Chuvochina M."/>
            <person name="Wittouck S."/>
            <person name="Arahal D.R."/>
            <person name="Sanchez-Porro C."/>
            <person name="Hugenholtz P."/>
            <person name="Ventosa A."/>
        </authorList>
    </citation>
    <scope>NUCLEOTIDE SEQUENCE [LARGE SCALE GENOMIC DNA]</scope>
    <source>
        <strain evidence="11 12">DSM 23530</strain>
    </source>
</reference>
<dbReference type="Pfam" id="PF21802">
    <property type="entry name" value="Cas3-like_C"/>
    <property type="match status" value="1"/>
</dbReference>
<dbReference type="SUPFAM" id="SSF52540">
    <property type="entry name" value="P-loop containing nucleoside triphosphate hydrolases"/>
    <property type="match status" value="1"/>
</dbReference>
<name>A0ABU1G1I6_9GAMM</name>
<keyword evidence="5" id="KW-0378">Hydrolase</keyword>
<dbReference type="RefSeq" id="WP_309652379.1">
    <property type="nucleotide sequence ID" value="NZ_JARWAK010000006.1"/>
</dbReference>
<evidence type="ECO:0000256" key="5">
    <source>
        <dbReference type="ARBA" id="ARBA00022801"/>
    </source>
</evidence>
<proteinExistence type="inferred from homology"/>
<dbReference type="PROSITE" id="PS51643">
    <property type="entry name" value="HD_CAS3"/>
    <property type="match status" value="1"/>
</dbReference>
<comment type="similarity">
    <text evidence="1">In the N-terminal section; belongs to the CRISPR-associated nuclease Cas3-HD family.</text>
</comment>
<evidence type="ECO:0000256" key="1">
    <source>
        <dbReference type="ARBA" id="ARBA00006847"/>
    </source>
</evidence>
<dbReference type="NCBIfam" id="TIGR02562">
    <property type="entry name" value="cas3_yersinia"/>
    <property type="match status" value="1"/>
</dbReference>
<dbReference type="Proteomes" id="UP001264519">
    <property type="component" value="Unassembled WGS sequence"/>
</dbReference>
<evidence type="ECO:0000256" key="4">
    <source>
        <dbReference type="ARBA" id="ARBA00022741"/>
    </source>
</evidence>
<keyword evidence="12" id="KW-1185">Reference proteome</keyword>
<evidence type="ECO:0000259" key="10">
    <source>
        <dbReference type="PROSITE" id="PS51643"/>
    </source>
</evidence>
<keyword evidence="3" id="KW-0479">Metal-binding</keyword>
<evidence type="ECO:0000313" key="12">
    <source>
        <dbReference type="Proteomes" id="UP001264519"/>
    </source>
</evidence>
<feature type="region of interest" description="Disordered" evidence="9">
    <location>
        <begin position="957"/>
        <end position="982"/>
    </location>
</feature>
<dbReference type="Pfam" id="PF22590">
    <property type="entry name" value="Cas3-like_C_2"/>
    <property type="match status" value="1"/>
</dbReference>
<evidence type="ECO:0000256" key="7">
    <source>
        <dbReference type="ARBA" id="ARBA00022840"/>
    </source>
</evidence>
<keyword evidence="6" id="KW-0347">Helicase</keyword>
<sequence length="1122" mass="127143">MNVLLVSQCSKNALVETRRILDQFAERRGDRTWQTPITEAGLDTLRRLLRKTARKNTAVACHWIRGRDHSELVWIVGDARRFNPEGAVPTNTTSRDILRGGDENDWHTGEDILLLAGLAALLHDLGKACQAFQLRLAGKLEGRNLYRHEWISLRLFAAFVGDDDDAGWLERLASSEPFQDADWLERLARDGLDGEPAPPFRHLPPVAAAIGWLVVTHHRLPMMPGERRDGADRQARPVVQAEQLRDLPGMITADWNEIAESREVTRLAPYWTFDHPLPVTTAKWGERARHIARRLLARQTRHTGPWLDNPYVMHLARLGLMLADHHYSSLEDPSQRVRGEPDYPLHANTVRKTGHFNQPLDEHLLGVEKHSAAICRALPSLTRHLPRLARHKGFRKRSDHPRFRWQDRAFDLAQSLRERSERQGFFGINMASTGCGKTLANGRILYALAAPRQGARFSVALGLRTLTLQTGQAYRERLRLGEDELAIRVGGSASRALFEHHEREAERTGSASAQALTEDDGHVLYEGDFEGHPVLRRLGDPSSRALVAAPILVCTVDHLVPATEGARGGRQIAPMLRLMGSDLVLDEIDDFDINDLPALTRLVHWAGVLGSRVLLSSATLPPALVRGLYEAYRDGRAHYQRNRGEPGGPVDICCAWFDEHDRQHADCTDGKAFGEAHHRFATRRHGRLAKAPVLRRAELAPLEGLGQRREEIRQAFAARLRDHAVTLHGRHYSVDPHSGKRVSFGLIRMANIEPIVDVAQALFRLGVAEGQCIHLCVYHSQYPLLMRSAIERRLDRALDRRDAEAVFDLPDIRRRLDASAERDQLFIVLGSPVTEVGRDHDYDWAIVEPSSMRSLIQLAGRVRRHRDGECNTPNLMVLDTNLSHLESPDRPAFCRPGFETEGWPLDSHALSELLRPEEWEVIDARPRIVERETLQPRTSLVDLEHARLERYMVAPPLEPVPEVPDDLDKLTPRQRRRLKREPPAPPLGAYTWYAMPRVNLVGVMPQCQPFRRQTTPQVELVLLPDESGDDWELRQIRDGQRRGETLYVKVEDSLLRRIDPLEDAGPRIRPWAEADYLEALVALADAMELPLEEAARRFGWVSMPDSTQGWCFHPVVGFSKRR</sequence>
<evidence type="ECO:0000256" key="6">
    <source>
        <dbReference type="ARBA" id="ARBA00022806"/>
    </source>
</evidence>
<feature type="domain" description="HD Cas3-type" evidence="10">
    <location>
        <begin position="102"/>
        <end position="327"/>
    </location>
</feature>
<evidence type="ECO:0000256" key="9">
    <source>
        <dbReference type="SAM" id="MobiDB-lite"/>
    </source>
</evidence>
<keyword evidence="8" id="KW-0051">Antiviral defense</keyword>
<comment type="similarity">
    <text evidence="2">In the central section; belongs to the CRISPR-associated helicase Cas3 family.</text>
</comment>
<keyword evidence="7" id="KW-0067">ATP-binding</keyword>
<evidence type="ECO:0000256" key="3">
    <source>
        <dbReference type="ARBA" id="ARBA00022723"/>
    </source>
</evidence>
<evidence type="ECO:0000313" key="11">
    <source>
        <dbReference type="EMBL" id="MDR5866780.1"/>
    </source>
</evidence>
<evidence type="ECO:0000256" key="8">
    <source>
        <dbReference type="ARBA" id="ARBA00023118"/>
    </source>
</evidence>
<evidence type="ECO:0000256" key="2">
    <source>
        <dbReference type="ARBA" id="ARBA00009046"/>
    </source>
</evidence>